<dbReference type="GO" id="GO:0005525">
    <property type="term" value="F:GTP binding"/>
    <property type="evidence" value="ECO:0007669"/>
    <property type="project" value="InterPro"/>
</dbReference>
<comment type="caution">
    <text evidence="4">The sequence shown here is derived from an EMBL/GenBank/DDBJ whole genome shotgun (WGS) entry which is preliminary data.</text>
</comment>
<proteinExistence type="predicted"/>
<dbReference type="AlphaFoldDB" id="A0A8S3UI14"/>
<feature type="transmembrane region" description="Helical" evidence="2">
    <location>
        <begin position="407"/>
        <end position="429"/>
    </location>
</feature>
<organism evidence="4 5">
    <name type="scientific">Mytilus edulis</name>
    <name type="common">Blue mussel</name>
    <dbReference type="NCBI Taxonomy" id="6550"/>
    <lineage>
        <taxon>Eukaryota</taxon>
        <taxon>Metazoa</taxon>
        <taxon>Spiralia</taxon>
        <taxon>Lophotrochozoa</taxon>
        <taxon>Mollusca</taxon>
        <taxon>Bivalvia</taxon>
        <taxon>Autobranchia</taxon>
        <taxon>Pteriomorphia</taxon>
        <taxon>Mytilida</taxon>
        <taxon>Mytiloidea</taxon>
        <taxon>Mytilidae</taxon>
        <taxon>Mytilinae</taxon>
        <taxon>Mytilus</taxon>
    </lineage>
</organism>
<feature type="region of interest" description="Disordered" evidence="1">
    <location>
        <begin position="293"/>
        <end position="328"/>
    </location>
</feature>
<protein>
    <recommendedName>
        <fullName evidence="3">G domain-containing protein</fullName>
    </recommendedName>
</protein>
<sequence>MMSAQDGDTRLKTVESDSDSEIDRKFRVDNTKDRHWSNKQYLIKECQDAVGTISSGKNPLNIAIIGPPGCGKSSLLNTIFASFNDKSWKQVAEHGNSVTRKKYYNRKGQNSGDDDILMPTFIDMSGFEDEDTKVNRELLNMVFFGRLTEYEKIKDVLFCLTDDGINGTRRKYGTRNEYLLVDRIIFVCSLDPDAPLPTNLMECVRKVSKDVRGIPVFGVMTKADKFDAKRNDKVQEREKKFREHLGIPLERFTRIKNYCEDIDKETSYRYHLIPKIDVAILELMNQVFSSSIEVSNPGGRPDNSDPTKKELSDSGDDVKPVPVSPRNGRPKSYSCINFPKLLILITIQVMLVAMILHFGFKPIITDEKVNTICANYDFIKSKHDATIDGLGELCEHKDDIFKPPINLLGGAIVLVIAVPQMVFNFFFAISSA</sequence>
<dbReference type="SUPFAM" id="SSF52540">
    <property type="entry name" value="P-loop containing nucleoside triphosphate hydrolases"/>
    <property type="match status" value="1"/>
</dbReference>
<gene>
    <name evidence="4" type="ORF">MEDL_54545</name>
</gene>
<evidence type="ECO:0000313" key="4">
    <source>
        <dbReference type="EMBL" id="CAG2242362.1"/>
    </source>
</evidence>
<feature type="region of interest" description="Disordered" evidence="1">
    <location>
        <begin position="1"/>
        <end position="20"/>
    </location>
</feature>
<dbReference type="CDD" id="cd00882">
    <property type="entry name" value="Ras_like_GTPase"/>
    <property type="match status" value="1"/>
</dbReference>
<feature type="domain" description="G" evidence="3">
    <location>
        <begin position="61"/>
        <end position="162"/>
    </location>
</feature>
<dbReference type="Proteomes" id="UP000683360">
    <property type="component" value="Unassembled WGS sequence"/>
</dbReference>
<dbReference type="Pfam" id="PF01926">
    <property type="entry name" value="MMR_HSR1"/>
    <property type="match status" value="1"/>
</dbReference>
<dbReference type="OrthoDB" id="6149413at2759"/>
<evidence type="ECO:0000313" key="5">
    <source>
        <dbReference type="Proteomes" id="UP000683360"/>
    </source>
</evidence>
<feature type="transmembrane region" description="Helical" evidence="2">
    <location>
        <begin position="341"/>
        <end position="360"/>
    </location>
</feature>
<reference evidence="4" key="1">
    <citation type="submission" date="2021-03" db="EMBL/GenBank/DDBJ databases">
        <authorList>
            <person name="Bekaert M."/>
        </authorList>
    </citation>
    <scope>NUCLEOTIDE SEQUENCE</scope>
</reference>
<evidence type="ECO:0000256" key="1">
    <source>
        <dbReference type="SAM" id="MobiDB-lite"/>
    </source>
</evidence>
<dbReference type="EMBL" id="CAJPWZ010002657">
    <property type="protein sequence ID" value="CAG2242362.1"/>
    <property type="molecule type" value="Genomic_DNA"/>
</dbReference>
<accession>A0A8S3UI14</accession>
<evidence type="ECO:0000259" key="3">
    <source>
        <dbReference type="Pfam" id="PF01926"/>
    </source>
</evidence>
<feature type="compositionally biased region" description="Basic and acidic residues" evidence="1">
    <location>
        <begin position="302"/>
        <end position="319"/>
    </location>
</feature>
<dbReference type="InterPro" id="IPR027417">
    <property type="entry name" value="P-loop_NTPase"/>
</dbReference>
<dbReference type="Gene3D" id="3.40.50.300">
    <property type="entry name" value="P-loop containing nucleotide triphosphate hydrolases"/>
    <property type="match status" value="1"/>
</dbReference>
<keyword evidence="5" id="KW-1185">Reference proteome</keyword>
<name>A0A8S3UI14_MYTED</name>
<evidence type="ECO:0000256" key="2">
    <source>
        <dbReference type="SAM" id="Phobius"/>
    </source>
</evidence>
<dbReference type="InterPro" id="IPR006073">
    <property type="entry name" value="GTP-bd"/>
</dbReference>
<keyword evidence="2" id="KW-0812">Transmembrane</keyword>
<keyword evidence="2" id="KW-1133">Transmembrane helix</keyword>
<keyword evidence="2" id="KW-0472">Membrane</keyword>
<feature type="compositionally biased region" description="Basic and acidic residues" evidence="1">
    <location>
        <begin position="7"/>
        <end position="20"/>
    </location>
</feature>